<dbReference type="RefSeq" id="WP_014799373.1">
    <property type="nucleotide sequence ID" value="NC_018018.1"/>
</dbReference>
<dbReference type="SUPFAM" id="SSF52540">
    <property type="entry name" value="P-loop containing nucleoside triphosphate hydrolases"/>
    <property type="match status" value="2"/>
</dbReference>
<protein>
    <submittedName>
        <fullName evidence="5">ATPase component of ABC transporters with duplicated ATPase domain</fullName>
    </submittedName>
</protein>
<dbReference type="Pfam" id="PF16326">
    <property type="entry name" value="ABC_tran_CTD"/>
    <property type="match status" value="1"/>
</dbReference>
<dbReference type="InterPro" id="IPR032524">
    <property type="entry name" value="ABC_tran_C"/>
</dbReference>
<evidence type="ECO:0000256" key="1">
    <source>
        <dbReference type="ARBA" id="ARBA00022741"/>
    </source>
</evidence>
<keyword evidence="2" id="KW-0067">ATP-binding</keyword>
<evidence type="ECO:0000256" key="3">
    <source>
        <dbReference type="SAM" id="Coils"/>
    </source>
</evidence>
<dbReference type="Proteomes" id="UP000006054">
    <property type="component" value="Chromosome"/>
</dbReference>
<dbReference type="PATRIC" id="fig|880071.3.peg.3639"/>
<evidence type="ECO:0000259" key="4">
    <source>
        <dbReference type="PROSITE" id="PS50893"/>
    </source>
</evidence>
<dbReference type="InterPro" id="IPR003439">
    <property type="entry name" value="ABC_transporter-like_ATP-bd"/>
</dbReference>
<dbReference type="PROSITE" id="PS00211">
    <property type="entry name" value="ABC_TRANSPORTER_1"/>
    <property type="match status" value="2"/>
</dbReference>
<dbReference type="Pfam" id="PF00005">
    <property type="entry name" value="ABC_tran"/>
    <property type="match status" value="2"/>
</dbReference>
<dbReference type="PANTHER" id="PTHR42855">
    <property type="entry name" value="ABC TRANSPORTER ATP-BINDING SUBUNIT"/>
    <property type="match status" value="1"/>
</dbReference>
<dbReference type="CDD" id="cd03221">
    <property type="entry name" value="ABCF_EF-3"/>
    <property type="match status" value="2"/>
</dbReference>
<dbReference type="InterPro" id="IPR017871">
    <property type="entry name" value="ABC_transporter-like_CS"/>
</dbReference>
<dbReference type="InterPro" id="IPR051309">
    <property type="entry name" value="ABCF_ATPase"/>
</dbReference>
<keyword evidence="3" id="KW-0175">Coiled coil</keyword>
<feature type="domain" description="ABC transporter" evidence="4">
    <location>
        <begin position="318"/>
        <end position="540"/>
    </location>
</feature>
<dbReference type="HOGENOM" id="CLU_000604_36_0_10"/>
<reference evidence="6" key="1">
    <citation type="submission" date="2012-06" db="EMBL/GenBank/DDBJ databases">
        <title>The complete genome of Flexibacter litoralis DSM 6794.</title>
        <authorList>
            <person name="Lucas S."/>
            <person name="Copeland A."/>
            <person name="Lapidus A."/>
            <person name="Glavina del Rio T."/>
            <person name="Dalin E."/>
            <person name="Tice H."/>
            <person name="Bruce D."/>
            <person name="Goodwin L."/>
            <person name="Pitluck S."/>
            <person name="Peters L."/>
            <person name="Ovchinnikova G."/>
            <person name="Lu M."/>
            <person name="Kyrpides N."/>
            <person name="Mavromatis K."/>
            <person name="Ivanova N."/>
            <person name="Brettin T."/>
            <person name="Detter J.C."/>
            <person name="Han C."/>
            <person name="Larimer F."/>
            <person name="Land M."/>
            <person name="Hauser L."/>
            <person name="Markowitz V."/>
            <person name="Cheng J.-F."/>
            <person name="Hugenholtz P."/>
            <person name="Woyke T."/>
            <person name="Wu D."/>
            <person name="Spring S."/>
            <person name="Lang E."/>
            <person name="Kopitz M."/>
            <person name="Brambilla E."/>
            <person name="Klenk H.-P."/>
            <person name="Eisen J.A."/>
        </authorList>
    </citation>
    <scope>NUCLEOTIDE SEQUENCE [LARGE SCALE GENOMIC DNA]</scope>
    <source>
        <strain evidence="6">ATCC 23117 / DSM 6794 / NBRC 15988 / NCIMB 1366 / Sio-4</strain>
    </source>
</reference>
<gene>
    <name evidence="5" type="ordered locus">Fleli_3633</name>
</gene>
<dbReference type="eggNOG" id="COG0488">
    <property type="taxonomic scope" value="Bacteria"/>
</dbReference>
<dbReference type="FunFam" id="3.40.50.300:FF:000011">
    <property type="entry name" value="Putative ABC transporter ATP-binding component"/>
    <property type="match status" value="1"/>
</dbReference>
<dbReference type="AlphaFoldDB" id="I4APR4"/>
<dbReference type="InterPro" id="IPR003593">
    <property type="entry name" value="AAA+_ATPase"/>
</dbReference>
<evidence type="ECO:0000313" key="6">
    <source>
        <dbReference type="Proteomes" id="UP000006054"/>
    </source>
</evidence>
<feature type="domain" description="ABC transporter" evidence="4">
    <location>
        <begin position="7"/>
        <end position="253"/>
    </location>
</feature>
<dbReference type="InterPro" id="IPR032781">
    <property type="entry name" value="ABC_tran_Xtn"/>
</dbReference>
<keyword evidence="1" id="KW-0547">Nucleotide-binding</keyword>
<dbReference type="KEGG" id="fli:Fleli_3633"/>
<dbReference type="Gene3D" id="1.10.287.380">
    <property type="entry name" value="Valyl-tRNA synthetase, C-terminal domain"/>
    <property type="match status" value="1"/>
</dbReference>
<evidence type="ECO:0000256" key="2">
    <source>
        <dbReference type="ARBA" id="ARBA00022840"/>
    </source>
</evidence>
<dbReference type="InterPro" id="IPR027417">
    <property type="entry name" value="P-loop_NTPase"/>
</dbReference>
<dbReference type="InterPro" id="IPR037118">
    <property type="entry name" value="Val-tRNA_synth_C_sf"/>
</dbReference>
<dbReference type="PROSITE" id="PS50893">
    <property type="entry name" value="ABC_TRANSPORTER_2"/>
    <property type="match status" value="2"/>
</dbReference>
<sequence>MAAINLISGEHLSKTYGDRFLFNDLNFGISQGEKVALVGKNGAGKSTLLKILAKITTPDKGEVSLRQGVRVGYLAQDPDLPENKTIWEAIVQADSPTITAIRNYEDSILPENIEDAERMEKAMNEMERLDAWAYDAKIKEVTSKLGLEDTEKSISKLSGGQKKRVALAKLLLDEPDLWLLDEPTNHLDLATIEWLENYWASSNTTLLLITHDRYFLDKICNRIFELDNGHIYRYEANYGQFLELKSERIAQAHTEADKAHQLMKKELDWIRRQPKARGTKAKYRVEAFDGIKEKASNRPEGNNMNIEFGAKRQGKKIIELHDVSFDFQSERGTQKILNQFNYKFVRGERIGIIGKNGAGKSTFLSLLTGALEPTKGHIEKGENTHFGYYTQMPPSFDDSMRVIEVIQQIGEMATVSEGHQVSASQLLTQFNFPPAQQYKNVGTLSGGEKRRLQLLQILIKMPNFLILDEPTNDLDLQTLSVLEEFLSNYGGCLILVSHDRYFLDNLVEHLFVFEGEGKIRDFNGNYTDFREEETEKLKEAQNKPSNKNAHSIAPVKTNFSNKLSFKEKQELEQTEKEIEKLTEQKEELVKLMNSGETDYDKISKWSAEMEIIVNSLDEKEMRWLELSERE</sequence>
<organism evidence="5 6">
    <name type="scientific">Bernardetia litoralis (strain ATCC 23117 / DSM 6794 / NBRC 15988 / NCIMB 1366 / Fx l1 / Sio-4)</name>
    <name type="common">Flexibacter litoralis</name>
    <dbReference type="NCBI Taxonomy" id="880071"/>
    <lineage>
        <taxon>Bacteria</taxon>
        <taxon>Pseudomonadati</taxon>
        <taxon>Bacteroidota</taxon>
        <taxon>Cytophagia</taxon>
        <taxon>Cytophagales</taxon>
        <taxon>Bernardetiaceae</taxon>
        <taxon>Bernardetia</taxon>
    </lineage>
</organism>
<dbReference type="STRING" id="880071.Fleli_3633"/>
<dbReference type="GO" id="GO:0003677">
    <property type="term" value="F:DNA binding"/>
    <property type="evidence" value="ECO:0007669"/>
    <property type="project" value="InterPro"/>
</dbReference>
<dbReference type="GO" id="GO:0016887">
    <property type="term" value="F:ATP hydrolysis activity"/>
    <property type="evidence" value="ECO:0007669"/>
    <property type="project" value="InterPro"/>
</dbReference>
<feature type="coiled-coil region" evidence="3">
    <location>
        <begin position="564"/>
        <end position="598"/>
    </location>
</feature>
<dbReference type="GO" id="GO:0005524">
    <property type="term" value="F:ATP binding"/>
    <property type="evidence" value="ECO:0007669"/>
    <property type="project" value="UniProtKB-KW"/>
</dbReference>
<dbReference type="Gene3D" id="3.40.50.300">
    <property type="entry name" value="P-loop containing nucleotide triphosphate hydrolases"/>
    <property type="match status" value="2"/>
</dbReference>
<accession>I4APR4</accession>
<dbReference type="Pfam" id="PF12848">
    <property type="entry name" value="ABC_tran_Xtn"/>
    <property type="match status" value="1"/>
</dbReference>
<evidence type="ECO:0000313" key="5">
    <source>
        <dbReference type="EMBL" id="AFM05949.1"/>
    </source>
</evidence>
<dbReference type="EMBL" id="CP003345">
    <property type="protein sequence ID" value="AFM05949.1"/>
    <property type="molecule type" value="Genomic_DNA"/>
</dbReference>
<keyword evidence="6" id="KW-1185">Reference proteome</keyword>
<dbReference type="SMART" id="SM00382">
    <property type="entry name" value="AAA"/>
    <property type="match status" value="2"/>
</dbReference>
<name>I4APR4_BERLS</name>
<proteinExistence type="predicted"/>
<dbReference type="PANTHER" id="PTHR42855:SF1">
    <property type="entry name" value="ABC TRANSPORTER DOMAIN-CONTAINING PROTEIN"/>
    <property type="match status" value="1"/>
</dbReference>